<organism evidence="2 3">
    <name type="scientific">Streptomyces pyxinae</name>
    <dbReference type="NCBI Taxonomy" id="2970734"/>
    <lineage>
        <taxon>Bacteria</taxon>
        <taxon>Bacillati</taxon>
        <taxon>Actinomycetota</taxon>
        <taxon>Actinomycetes</taxon>
        <taxon>Kitasatosporales</taxon>
        <taxon>Streptomycetaceae</taxon>
        <taxon>Streptomyces</taxon>
    </lineage>
</organism>
<evidence type="ECO:0000256" key="1">
    <source>
        <dbReference type="SAM" id="MobiDB-lite"/>
    </source>
</evidence>
<evidence type="ECO:0000313" key="3">
    <source>
        <dbReference type="Proteomes" id="UP001431313"/>
    </source>
</evidence>
<comment type="caution">
    <text evidence="2">The sequence shown here is derived from an EMBL/GenBank/DDBJ whole genome shotgun (WGS) entry which is preliminary data.</text>
</comment>
<evidence type="ECO:0008006" key="4">
    <source>
        <dbReference type="Google" id="ProtNLM"/>
    </source>
</evidence>
<protein>
    <recommendedName>
        <fullName evidence="4">DUF5709 domain-containing protein</fullName>
    </recommendedName>
</protein>
<evidence type="ECO:0000313" key="2">
    <source>
        <dbReference type="EMBL" id="MCS0634411.1"/>
    </source>
</evidence>
<feature type="compositionally biased region" description="Acidic residues" evidence="1">
    <location>
        <begin position="1"/>
        <end position="16"/>
    </location>
</feature>
<accession>A0ABT2CCB8</accession>
<reference evidence="2" key="1">
    <citation type="submission" date="2022-08" db="EMBL/GenBank/DDBJ databases">
        <authorList>
            <person name="Somphong A."/>
            <person name="Phongsopitanun W."/>
        </authorList>
    </citation>
    <scope>NUCLEOTIDE SEQUENCE</scope>
    <source>
        <strain evidence="2">LP05-1</strain>
    </source>
</reference>
<name>A0ABT2CCB8_9ACTN</name>
<dbReference type="Proteomes" id="UP001431313">
    <property type="component" value="Unassembled WGS sequence"/>
</dbReference>
<gene>
    <name evidence="2" type="ORF">NX801_01765</name>
</gene>
<keyword evidence="3" id="KW-1185">Reference proteome</keyword>
<dbReference type="EMBL" id="JANUGQ010000001">
    <property type="protein sequence ID" value="MCS0634411.1"/>
    <property type="molecule type" value="Genomic_DNA"/>
</dbReference>
<feature type="region of interest" description="Disordered" evidence="1">
    <location>
        <begin position="1"/>
        <end position="36"/>
    </location>
</feature>
<feature type="region of interest" description="Disordered" evidence="1">
    <location>
        <begin position="59"/>
        <end position="82"/>
    </location>
</feature>
<proteinExistence type="predicted"/>
<sequence>MTVDPTDPETFEELPEEAAAPESVGGAGLDGETPEADAAEQLAELRPRSDDPLSELRVDQANEADAVEQARVVAPDDDDDYR</sequence>
<dbReference type="RefSeq" id="WP_258784921.1">
    <property type="nucleotide sequence ID" value="NZ_JANUGQ010000001.1"/>
</dbReference>